<dbReference type="AlphaFoldDB" id="A0A2N0D5B9"/>
<accession>A0A2N0D5B9</accession>
<evidence type="ECO:0000256" key="1">
    <source>
        <dbReference type="SAM" id="SignalP"/>
    </source>
</evidence>
<gene>
    <name evidence="2" type="ORF">CWR43_23850</name>
</gene>
<dbReference type="Proteomes" id="UP000232164">
    <property type="component" value="Unassembled WGS sequence"/>
</dbReference>
<name>A0A2N0D5B9_RHISU</name>
<reference evidence="2 3" key="1">
    <citation type="submission" date="2017-11" db="EMBL/GenBank/DDBJ databases">
        <authorList>
            <person name="Han C.G."/>
        </authorList>
    </citation>
    <scope>NUCLEOTIDE SEQUENCE [LARGE SCALE GENOMIC DNA]</scope>
    <source>
        <strain evidence="2 3">HCNT1</strain>
    </source>
</reference>
<dbReference type="STRING" id="1041146.GCA_000427985_02677"/>
<keyword evidence="1" id="KW-0732">Signal</keyword>
<organism evidence="2 3">
    <name type="scientific">Rhizobium sullae</name>
    <name type="common">Rhizobium hedysari</name>
    <dbReference type="NCBI Taxonomy" id="50338"/>
    <lineage>
        <taxon>Bacteria</taxon>
        <taxon>Pseudomonadati</taxon>
        <taxon>Pseudomonadota</taxon>
        <taxon>Alphaproteobacteria</taxon>
        <taxon>Hyphomicrobiales</taxon>
        <taxon>Rhizobiaceae</taxon>
        <taxon>Rhizobium/Agrobacterium group</taxon>
        <taxon>Rhizobium</taxon>
    </lineage>
</organism>
<comment type="caution">
    <text evidence="2">The sequence shown here is derived from an EMBL/GenBank/DDBJ whole genome shotgun (WGS) entry which is preliminary data.</text>
</comment>
<feature type="signal peptide" evidence="1">
    <location>
        <begin position="1"/>
        <end position="31"/>
    </location>
</feature>
<sequence>MPSFRYPRMYVFAAAAVFALMVNGSAADAQASVQQSMADFMKSNPDCKEFNDQCSICAVTDGKAECSTPEIACVKKPYVCTRRADN</sequence>
<protein>
    <submittedName>
        <fullName evidence="2">Uncharacterized protein</fullName>
    </submittedName>
</protein>
<proteinExistence type="predicted"/>
<feature type="chain" id="PRO_5014728611" evidence="1">
    <location>
        <begin position="32"/>
        <end position="86"/>
    </location>
</feature>
<reference evidence="2 3" key="2">
    <citation type="submission" date="2017-12" db="EMBL/GenBank/DDBJ databases">
        <title>Genome sequence of Rhizobium sullae HCNT1 isolated from Sulla coronaria nodules and featuring peculiar denitrification phenotypes.</title>
        <authorList>
            <person name="De Diego-Diaz B."/>
            <person name="Treu L."/>
            <person name="Campanaro S."/>
            <person name="Da Silva Duarte V."/>
            <person name="Basaglia M."/>
            <person name="Favaro L."/>
            <person name="Casella S."/>
            <person name="Squartini A."/>
        </authorList>
    </citation>
    <scope>NUCLEOTIDE SEQUENCE [LARGE SCALE GENOMIC DNA]</scope>
    <source>
        <strain evidence="2 3">HCNT1</strain>
    </source>
</reference>
<evidence type="ECO:0000313" key="2">
    <source>
        <dbReference type="EMBL" id="PKA41252.1"/>
    </source>
</evidence>
<dbReference type="EMBL" id="PIQN01000019">
    <property type="protein sequence ID" value="PKA41252.1"/>
    <property type="molecule type" value="Genomic_DNA"/>
</dbReference>
<evidence type="ECO:0000313" key="3">
    <source>
        <dbReference type="Proteomes" id="UP000232164"/>
    </source>
</evidence>